<keyword evidence="1" id="KW-0472">Membrane</keyword>
<evidence type="ECO:0000313" key="3">
    <source>
        <dbReference type="Proteomes" id="UP001279734"/>
    </source>
</evidence>
<feature type="transmembrane region" description="Helical" evidence="1">
    <location>
        <begin position="21"/>
        <end position="44"/>
    </location>
</feature>
<organism evidence="2 3">
    <name type="scientific">Nepenthes gracilis</name>
    <name type="common">Slender pitcher plant</name>
    <dbReference type="NCBI Taxonomy" id="150966"/>
    <lineage>
        <taxon>Eukaryota</taxon>
        <taxon>Viridiplantae</taxon>
        <taxon>Streptophyta</taxon>
        <taxon>Embryophyta</taxon>
        <taxon>Tracheophyta</taxon>
        <taxon>Spermatophyta</taxon>
        <taxon>Magnoliopsida</taxon>
        <taxon>eudicotyledons</taxon>
        <taxon>Gunneridae</taxon>
        <taxon>Pentapetalae</taxon>
        <taxon>Caryophyllales</taxon>
        <taxon>Nepenthaceae</taxon>
        <taxon>Nepenthes</taxon>
    </lineage>
</organism>
<dbReference type="Proteomes" id="UP001279734">
    <property type="component" value="Unassembled WGS sequence"/>
</dbReference>
<comment type="caution">
    <text evidence="2">The sequence shown here is derived from an EMBL/GenBank/DDBJ whole genome shotgun (WGS) entry which is preliminary data.</text>
</comment>
<keyword evidence="3" id="KW-1185">Reference proteome</keyword>
<keyword evidence="1" id="KW-0812">Transmembrane</keyword>
<proteinExistence type="predicted"/>
<dbReference type="EMBL" id="BSYO01000017">
    <property type="protein sequence ID" value="GMH17020.1"/>
    <property type="molecule type" value="Genomic_DNA"/>
</dbReference>
<gene>
    <name evidence="2" type="ORF">Nepgr_018861</name>
</gene>
<evidence type="ECO:0000313" key="2">
    <source>
        <dbReference type="EMBL" id="GMH17020.1"/>
    </source>
</evidence>
<name>A0AAD3SU81_NEPGR</name>
<protein>
    <submittedName>
        <fullName evidence="2">Uncharacterized protein</fullName>
    </submittedName>
</protein>
<accession>A0AAD3SU81</accession>
<sequence>MYEAEKAGKTLLKSRVGNGERIFLSFWHVQLNSFAVIFFLGAVYRDLIPSCPACIAPSRAKALYAPATNGRSWLQWP</sequence>
<reference evidence="2" key="1">
    <citation type="submission" date="2023-05" db="EMBL/GenBank/DDBJ databases">
        <title>Nepenthes gracilis genome sequencing.</title>
        <authorList>
            <person name="Fukushima K."/>
        </authorList>
    </citation>
    <scope>NUCLEOTIDE SEQUENCE</scope>
    <source>
        <strain evidence="2">SING2019-196</strain>
    </source>
</reference>
<dbReference type="AlphaFoldDB" id="A0AAD3SU81"/>
<evidence type="ECO:0000256" key="1">
    <source>
        <dbReference type="SAM" id="Phobius"/>
    </source>
</evidence>
<keyword evidence="1" id="KW-1133">Transmembrane helix</keyword>